<protein>
    <recommendedName>
        <fullName evidence="4">Extracellular protein</fullName>
    </recommendedName>
</protein>
<organism evidence="2 3">
    <name type="scientific">Coccomyxa viridis</name>
    <dbReference type="NCBI Taxonomy" id="1274662"/>
    <lineage>
        <taxon>Eukaryota</taxon>
        <taxon>Viridiplantae</taxon>
        <taxon>Chlorophyta</taxon>
        <taxon>core chlorophytes</taxon>
        <taxon>Trebouxiophyceae</taxon>
        <taxon>Trebouxiophyceae incertae sedis</taxon>
        <taxon>Coccomyxaceae</taxon>
        <taxon>Coccomyxa</taxon>
    </lineage>
</organism>
<comment type="caution">
    <text evidence="2">The sequence shown here is derived from an EMBL/GenBank/DDBJ whole genome shotgun (WGS) entry which is preliminary data.</text>
</comment>
<feature type="chain" id="PRO_5043830354" description="Extracellular protein" evidence="1">
    <location>
        <begin position="23"/>
        <end position="229"/>
    </location>
</feature>
<feature type="signal peptide" evidence="1">
    <location>
        <begin position="1"/>
        <end position="22"/>
    </location>
</feature>
<dbReference type="AlphaFoldDB" id="A0AAV1I434"/>
<keyword evidence="1" id="KW-0732">Signal</keyword>
<sequence>MKFQRCIAALPLLAMLAAAVRADDNVDLPVATQGTEQWAGVLAKAMSAGGKNQGESLQALQSFQDKVFAKVAKTSKQFDALKSGDASGFLSEVMSNAVAITAPVFFASSTALFQETIAAITFGFTGVGVAPCAIPITPLGIGIFPQGVNIQPEGFNIAPTGVNVQPQGASIAPTAIVIGPYDTTVAGQGLNIAPTLIAIAPTKTVVNPVGPLAITDTLVSVTVPALPGP</sequence>
<proteinExistence type="predicted"/>
<keyword evidence="3" id="KW-1185">Reference proteome</keyword>
<evidence type="ECO:0000256" key="1">
    <source>
        <dbReference type="SAM" id="SignalP"/>
    </source>
</evidence>
<evidence type="ECO:0000313" key="2">
    <source>
        <dbReference type="EMBL" id="CAK0781084.1"/>
    </source>
</evidence>
<reference evidence="2 3" key="1">
    <citation type="submission" date="2023-10" db="EMBL/GenBank/DDBJ databases">
        <authorList>
            <person name="Maclean D."/>
            <person name="Macfadyen A."/>
        </authorList>
    </citation>
    <scope>NUCLEOTIDE SEQUENCE [LARGE SCALE GENOMIC DNA]</scope>
</reference>
<name>A0AAV1I434_9CHLO</name>
<accession>A0AAV1I434</accession>
<gene>
    <name evidence="2" type="ORF">CVIRNUC_005281</name>
</gene>
<evidence type="ECO:0008006" key="4">
    <source>
        <dbReference type="Google" id="ProtNLM"/>
    </source>
</evidence>
<dbReference type="Proteomes" id="UP001314263">
    <property type="component" value="Unassembled WGS sequence"/>
</dbReference>
<dbReference type="EMBL" id="CAUYUE010000006">
    <property type="protein sequence ID" value="CAK0781084.1"/>
    <property type="molecule type" value="Genomic_DNA"/>
</dbReference>
<evidence type="ECO:0000313" key="3">
    <source>
        <dbReference type="Proteomes" id="UP001314263"/>
    </source>
</evidence>